<evidence type="ECO:0000256" key="1">
    <source>
        <dbReference type="SAM" id="MobiDB-lite"/>
    </source>
</evidence>
<accession>A0AAD4PPU0</accession>
<proteinExistence type="predicted"/>
<dbReference type="EMBL" id="JAJJHW010000681">
    <property type="protein sequence ID" value="KAH8384844.1"/>
    <property type="molecule type" value="Genomic_DNA"/>
</dbReference>
<keyword evidence="3" id="KW-1185">Reference proteome</keyword>
<dbReference type="AlphaFoldDB" id="A0AAD4PPU0"/>
<feature type="compositionally biased region" description="Polar residues" evidence="1">
    <location>
        <begin position="47"/>
        <end position="56"/>
    </location>
</feature>
<feature type="non-terminal residue" evidence="2">
    <location>
        <position position="209"/>
    </location>
</feature>
<feature type="non-terminal residue" evidence="2">
    <location>
        <position position="1"/>
    </location>
</feature>
<evidence type="ECO:0008006" key="4">
    <source>
        <dbReference type="Google" id="ProtNLM"/>
    </source>
</evidence>
<sequence length="209" mass="23072">YQRQQEPLLRGPPDSQVYVLGGTEGTYTVPGVKGTFGYSASRGQHVYTDSQGNTYSHQRDAGQGESTHSLSGPGLVAHRTHSRQERSPDFYVARPDRTVVVGNDGSFVVQRKSRSPQDYYISRPGHGIVYKSDGSFTAQRQGRSLDNLHHRVRRARVQGDNFVARDDQAGVWNNNVSVWKRPDGRTVTVDSQGNVITSGSPNGRGPQYV</sequence>
<evidence type="ECO:0000313" key="3">
    <source>
        <dbReference type="Proteomes" id="UP001200034"/>
    </source>
</evidence>
<protein>
    <recommendedName>
        <fullName evidence="4">Immune-induced peptides</fullName>
    </recommendedName>
</protein>
<name>A0AAD4PPU0_9MUSC</name>
<feature type="compositionally biased region" description="Polar residues" evidence="1">
    <location>
        <begin position="190"/>
        <end position="201"/>
    </location>
</feature>
<reference evidence="2" key="1">
    <citation type="journal article" date="2021" name="Mol. Ecol. Resour.">
        <title>Phylogenomic analyses of the genus Drosophila reveals genomic signals of climate adaptation.</title>
        <authorList>
            <person name="Li F."/>
            <person name="Rane R.V."/>
            <person name="Luria V."/>
            <person name="Xiong Z."/>
            <person name="Chen J."/>
            <person name="Li Z."/>
            <person name="Catullo R.A."/>
            <person name="Griffin P.C."/>
            <person name="Schiffer M."/>
            <person name="Pearce S."/>
            <person name="Lee S.F."/>
            <person name="McElroy K."/>
            <person name="Stocker A."/>
            <person name="Shirriffs J."/>
            <person name="Cockerell F."/>
            <person name="Coppin C."/>
            <person name="Sgro C.M."/>
            <person name="Karger A."/>
            <person name="Cain J.W."/>
            <person name="Weber J.A."/>
            <person name="Santpere G."/>
            <person name="Kirschner M.W."/>
            <person name="Hoffmann A.A."/>
            <person name="Oakeshott J.G."/>
            <person name="Zhang G."/>
        </authorList>
    </citation>
    <scope>NUCLEOTIDE SEQUENCE</scope>
    <source>
        <strain evidence="2">BGI-SZ-2011g</strain>
    </source>
</reference>
<feature type="region of interest" description="Disordered" evidence="1">
    <location>
        <begin position="190"/>
        <end position="209"/>
    </location>
</feature>
<feature type="region of interest" description="Disordered" evidence="1">
    <location>
        <begin position="47"/>
        <end position="88"/>
    </location>
</feature>
<comment type="caution">
    <text evidence="2">The sequence shown here is derived from an EMBL/GenBank/DDBJ whole genome shotgun (WGS) entry which is preliminary data.</text>
</comment>
<gene>
    <name evidence="2" type="ORF">KR093_009912</name>
</gene>
<evidence type="ECO:0000313" key="2">
    <source>
        <dbReference type="EMBL" id="KAH8384844.1"/>
    </source>
</evidence>
<organism evidence="2 3">
    <name type="scientific">Drosophila rubida</name>
    <dbReference type="NCBI Taxonomy" id="30044"/>
    <lineage>
        <taxon>Eukaryota</taxon>
        <taxon>Metazoa</taxon>
        <taxon>Ecdysozoa</taxon>
        <taxon>Arthropoda</taxon>
        <taxon>Hexapoda</taxon>
        <taxon>Insecta</taxon>
        <taxon>Pterygota</taxon>
        <taxon>Neoptera</taxon>
        <taxon>Endopterygota</taxon>
        <taxon>Diptera</taxon>
        <taxon>Brachycera</taxon>
        <taxon>Muscomorpha</taxon>
        <taxon>Ephydroidea</taxon>
        <taxon>Drosophilidae</taxon>
        <taxon>Drosophila</taxon>
    </lineage>
</organism>
<dbReference type="Proteomes" id="UP001200034">
    <property type="component" value="Unassembled WGS sequence"/>
</dbReference>